<feature type="non-terminal residue" evidence="1">
    <location>
        <position position="346"/>
    </location>
</feature>
<dbReference type="EMBL" id="JANBPG010003112">
    <property type="protein sequence ID" value="KAJ1883641.1"/>
    <property type="molecule type" value="Genomic_DNA"/>
</dbReference>
<gene>
    <name evidence="1" type="primary">PEX12_2</name>
    <name evidence="1" type="ORF">LPJ66_010990</name>
</gene>
<evidence type="ECO:0000313" key="2">
    <source>
        <dbReference type="Proteomes" id="UP001150581"/>
    </source>
</evidence>
<organism evidence="1 2">
    <name type="scientific">Kickxella alabastrina</name>
    <dbReference type="NCBI Taxonomy" id="61397"/>
    <lineage>
        <taxon>Eukaryota</taxon>
        <taxon>Fungi</taxon>
        <taxon>Fungi incertae sedis</taxon>
        <taxon>Zoopagomycota</taxon>
        <taxon>Kickxellomycotina</taxon>
        <taxon>Kickxellomycetes</taxon>
        <taxon>Kickxellales</taxon>
        <taxon>Kickxellaceae</taxon>
        <taxon>Kickxella</taxon>
    </lineage>
</organism>
<accession>A0ACC1I6P3</accession>
<comment type="caution">
    <text evidence="1">The sequence shown here is derived from an EMBL/GenBank/DDBJ whole genome shotgun (WGS) entry which is preliminary data.</text>
</comment>
<protein>
    <submittedName>
        <fullName evidence="1">Ubiquitin-protein ligase peroxin 12</fullName>
    </submittedName>
</protein>
<reference evidence="1" key="1">
    <citation type="submission" date="2022-07" db="EMBL/GenBank/DDBJ databases">
        <title>Phylogenomic reconstructions and comparative analyses of Kickxellomycotina fungi.</title>
        <authorList>
            <person name="Reynolds N.K."/>
            <person name="Stajich J.E."/>
            <person name="Barry K."/>
            <person name="Grigoriev I.V."/>
            <person name="Crous P."/>
            <person name="Smith M.E."/>
        </authorList>
    </citation>
    <scope>NUCLEOTIDE SEQUENCE</scope>
    <source>
        <strain evidence="1">Benny 63K</strain>
    </source>
</reference>
<sequence length="346" mass="37864">MEFMTDMLGGADAGKPSVFELVAQHKMAELLEPAVRHITAVYAHRYPRYLVRVLNWHEEVFAALMVAVERHYLRRYGASFAEHFYGAKRVRTRRIGGSGSLTRSDQWASVALLVGVPLVKSRLDQCYDRISGGDAARLLGGAFAQPDDAGAGAGAGADSRGATRLQRLRASAKHAFRRLYPHANFAYHAAAALYYVAYTFDRTRYSSPALHVLGLQLRRLSAADHRAMDARAAAASAPGGSLLRLLRIGAGGALDVLKTALPLAIFFYRFLEWWHRSDFHRRAQQPPMPPPPKPLPPHPDGVAVPGDQALCPLCCSPRTNPAMAPTGYVFCYPCIHRHVAATGACP</sequence>
<name>A0ACC1I6P3_9FUNG</name>
<evidence type="ECO:0000313" key="1">
    <source>
        <dbReference type="EMBL" id="KAJ1883641.1"/>
    </source>
</evidence>
<keyword evidence="2" id="KW-1185">Reference proteome</keyword>
<dbReference type="Proteomes" id="UP001150581">
    <property type="component" value="Unassembled WGS sequence"/>
</dbReference>
<proteinExistence type="predicted"/>
<keyword evidence="1" id="KW-0436">Ligase</keyword>